<protein>
    <submittedName>
        <fullName evidence="8">YitT family protein</fullName>
    </submittedName>
</protein>
<evidence type="ECO:0000256" key="6">
    <source>
        <dbReference type="SAM" id="Phobius"/>
    </source>
</evidence>
<feature type="transmembrane region" description="Helical" evidence="6">
    <location>
        <begin position="120"/>
        <end position="141"/>
    </location>
</feature>
<keyword evidence="5 6" id="KW-0472">Membrane</keyword>
<evidence type="ECO:0000256" key="4">
    <source>
        <dbReference type="ARBA" id="ARBA00022989"/>
    </source>
</evidence>
<feature type="transmembrane region" description="Helical" evidence="6">
    <location>
        <begin position="64"/>
        <end position="84"/>
    </location>
</feature>
<dbReference type="Gene3D" id="3.30.70.120">
    <property type="match status" value="1"/>
</dbReference>
<dbReference type="InterPro" id="IPR015867">
    <property type="entry name" value="N-reg_PII/ATP_PRibTrfase_C"/>
</dbReference>
<feature type="transmembrane region" description="Helical" evidence="6">
    <location>
        <begin position="90"/>
        <end position="108"/>
    </location>
</feature>
<dbReference type="Proteomes" id="UP001281656">
    <property type="component" value="Unassembled WGS sequence"/>
</dbReference>
<evidence type="ECO:0000256" key="2">
    <source>
        <dbReference type="ARBA" id="ARBA00022475"/>
    </source>
</evidence>
<keyword evidence="4 6" id="KW-1133">Transmembrane helix</keyword>
<comment type="subcellular location">
    <subcellularLocation>
        <location evidence="1">Cell membrane</location>
        <topology evidence="1">Multi-pass membrane protein</topology>
    </subcellularLocation>
</comment>
<keyword evidence="3 6" id="KW-0812">Transmembrane</keyword>
<accession>A0ABU4JV16</accession>
<gene>
    <name evidence="8" type="ORF">P8V03_11650</name>
</gene>
<feature type="transmembrane region" description="Helical" evidence="6">
    <location>
        <begin position="9"/>
        <end position="31"/>
    </location>
</feature>
<feature type="transmembrane region" description="Helical" evidence="6">
    <location>
        <begin position="161"/>
        <end position="184"/>
    </location>
</feature>
<comment type="caution">
    <text evidence="8">The sequence shown here is derived from an EMBL/GenBank/DDBJ whole genome shotgun (WGS) entry which is preliminary data.</text>
</comment>
<dbReference type="InterPro" id="IPR051461">
    <property type="entry name" value="UPF0750_membrane"/>
</dbReference>
<dbReference type="Pfam" id="PF02588">
    <property type="entry name" value="YitT_membrane"/>
    <property type="match status" value="1"/>
</dbReference>
<dbReference type="InterPro" id="IPR019264">
    <property type="entry name" value="DUF2179"/>
</dbReference>
<evidence type="ECO:0000256" key="5">
    <source>
        <dbReference type="ARBA" id="ARBA00023136"/>
    </source>
</evidence>
<reference evidence="8 9" key="1">
    <citation type="submission" date="2023-04" db="EMBL/GenBank/DDBJ databases">
        <title>Clostridium tannerae sp. nov., isolated from the fecal material of an alpaca.</title>
        <authorList>
            <person name="Miller S."/>
            <person name="Hendry M."/>
            <person name="King J."/>
            <person name="Sankaranarayanan K."/>
            <person name="Lawson P.A."/>
        </authorList>
    </citation>
    <scope>NUCLEOTIDE SEQUENCE [LARGE SCALE GENOMIC DNA]</scope>
    <source>
        <strain evidence="8 9">A1-XYC3</strain>
    </source>
</reference>
<evidence type="ECO:0000313" key="8">
    <source>
        <dbReference type="EMBL" id="MDW8801801.1"/>
    </source>
</evidence>
<keyword evidence="2" id="KW-1003">Cell membrane</keyword>
<name>A0ABU4JV16_9CLOT</name>
<feature type="domain" description="DUF2179" evidence="7">
    <location>
        <begin position="232"/>
        <end position="280"/>
    </location>
</feature>
<dbReference type="PIRSF" id="PIRSF006483">
    <property type="entry name" value="Membrane_protein_YitT"/>
    <property type="match status" value="1"/>
</dbReference>
<dbReference type="RefSeq" id="WP_318798241.1">
    <property type="nucleotide sequence ID" value="NZ_JARUJP010000012.1"/>
</dbReference>
<organism evidence="8 9">
    <name type="scientific">Clostridium tanneri</name>
    <dbReference type="NCBI Taxonomy" id="3037988"/>
    <lineage>
        <taxon>Bacteria</taxon>
        <taxon>Bacillati</taxon>
        <taxon>Bacillota</taxon>
        <taxon>Clostridia</taxon>
        <taxon>Eubacteriales</taxon>
        <taxon>Clostridiaceae</taxon>
        <taxon>Clostridium</taxon>
    </lineage>
</organism>
<dbReference type="PANTHER" id="PTHR33545">
    <property type="entry name" value="UPF0750 MEMBRANE PROTEIN YITT-RELATED"/>
    <property type="match status" value="1"/>
</dbReference>
<dbReference type="InterPro" id="IPR003740">
    <property type="entry name" value="YitT"/>
</dbReference>
<proteinExistence type="predicted"/>
<evidence type="ECO:0000256" key="1">
    <source>
        <dbReference type="ARBA" id="ARBA00004651"/>
    </source>
</evidence>
<keyword evidence="9" id="KW-1185">Reference proteome</keyword>
<dbReference type="EMBL" id="JARUJP010000012">
    <property type="protein sequence ID" value="MDW8801801.1"/>
    <property type="molecule type" value="Genomic_DNA"/>
</dbReference>
<dbReference type="Pfam" id="PF10035">
    <property type="entry name" value="DUF2179"/>
    <property type="match status" value="1"/>
</dbReference>
<sequence length="292" mass="32317">MKAMLNKEIFYKYIGAVGGALFFAAALNIVIVPLNLYNGGFTGIGQLVRAILINYLHITFPENFDITGTIFFLLNVPLLILAYKELNRDFFVKTIITVTCQSIFLSFIPIPKTPIIKDTLAACVVGGVIMGYAVGITLRLGSSGGGVDILGIYCAKKYPDFSVGKITLLISFFVFSGCAIMFNLETSIYSIILTAISTFVMDKVHDQNIKTSALIFTKKEGIPDSIMHQLNRGVTGWIGSGCYTNEKTYILMTVISKYEVKRLKKIVHEIDSDAFMIFNDDLGVIGNFEKRF</sequence>
<dbReference type="PANTHER" id="PTHR33545:SF5">
    <property type="entry name" value="UPF0750 MEMBRANE PROTEIN YITT"/>
    <property type="match status" value="1"/>
</dbReference>
<evidence type="ECO:0000256" key="3">
    <source>
        <dbReference type="ARBA" id="ARBA00022692"/>
    </source>
</evidence>
<evidence type="ECO:0000313" key="9">
    <source>
        <dbReference type="Proteomes" id="UP001281656"/>
    </source>
</evidence>
<dbReference type="CDD" id="cd16380">
    <property type="entry name" value="YitT_C"/>
    <property type="match status" value="1"/>
</dbReference>
<evidence type="ECO:0000259" key="7">
    <source>
        <dbReference type="Pfam" id="PF10035"/>
    </source>
</evidence>